<evidence type="ECO:0000256" key="4">
    <source>
        <dbReference type="SAM" id="SignalP"/>
    </source>
</evidence>
<dbReference type="Gene3D" id="3.40.190.170">
    <property type="entry name" value="Bacterial extracellular solute-binding protein, family 7"/>
    <property type="match status" value="1"/>
</dbReference>
<dbReference type="Pfam" id="PF03480">
    <property type="entry name" value="DctP"/>
    <property type="match status" value="1"/>
</dbReference>
<dbReference type="PANTHER" id="PTHR33376:SF7">
    <property type="entry name" value="C4-DICARBOXYLATE-BINDING PROTEIN DCTB"/>
    <property type="match status" value="1"/>
</dbReference>
<reference evidence="6" key="1">
    <citation type="journal article" date="2019" name="Int. J. Syst. Evol. Microbiol.">
        <title>The Global Catalogue of Microorganisms (GCM) 10K type strain sequencing project: providing services to taxonomists for standard genome sequencing and annotation.</title>
        <authorList>
            <consortium name="The Broad Institute Genomics Platform"/>
            <consortium name="The Broad Institute Genome Sequencing Center for Infectious Disease"/>
            <person name="Wu L."/>
            <person name="Ma J."/>
        </authorList>
    </citation>
    <scope>NUCLEOTIDE SEQUENCE [LARGE SCALE GENOMIC DNA]</scope>
    <source>
        <strain evidence="6">NBRC 105857</strain>
    </source>
</reference>
<protein>
    <submittedName>
        <fullName evidence="5">C4-dicarboxylate ABC transporter</fullName>
    </submittedName>
</protein>
<accession>A0ABQ5YUU2</accession>
<sequence>MVKTILVLVVSVLATSLAQAAPIVIKFSHVVAPNTPKGIAALEFKRLAEMRTKGRVRVDIYPNASLYKDKDELEALQLGAVQMLAPSLAKFGQLGLKDYEVFDLPYIFPSEKVLHEVTQGEIGHALLDQLSSRGILGLAFWDNGFKVMSSNSPLRLPSDLKNKRMRIQPSRTLEAQMNELGAISVPLAFSDVYPALQSGLVDGTENPPSNFYTQRMQEVQKYVAVTNHGYLGYAVIVNKKFWTSLPGDLRVILEQCIADATQKNNDEAAKLNKAALDAIRKSPGVQVVDLTPQERETWRKALAPVQVKMEGRIDRNLIEQIKSLSENR</sequence>
<dbReference type="InterPro" id="IPR004682">
    <property type="entry name" value="TRAP_DctP"/>
</dbReference>
<dbReference type="InterPro" id="IPR038404">
    <property type="entry name" value="TRAP_DctP_sf"/>
</dbReference>
<organism evidence="5 6">
    <name type="scientific">Limnobacter litoralis</name>
    <dbReference type="NCBI Taxonomy" id="481366"/>
    <lineage>
        <taxon>Bacteria</taxon>
        <taxon>Pseudomonadati</taxon>
        <taxon>Pseudomonadota</taxon>
        <taxon>Betaproteobacteria</taxon>
        <taxon>Burkholderiales</taxon>
        <taxon>Burkholderiaceae</taxon>
        <taxon>Limnobacter</taxon>
    </lineage>
</organism>
<feature type="signal peptide" evidence="4">
    <location>
        <begin position="1"/>
        <end position="20"/>
    </location>
</feature>
<comment type="similarity">
    <text evidence="1">Belongs to the bacterial solute-binding protein 7 family.</text>
</comment>
<name>A0ABQ5YUU2_9BURK</name>
<dbReference type="NCBIfam" id="TIGR00787">
    <property type="entry name" value="dctP"/>
    <property type="match status" value="1"/>
</dbReference>
<dbReference type="CDD" id="cd13674">
    <property type="entry name" value="PBP2_TRAP_SBP_like_1"/>
    <property type="match status" value="1"/>
</dbReference>
<evidence type="ECO:0000256" key="2">
    <source>
        <dbReference type="ARBA" id="ARBA00022448"/>
    </source>
</evidence>
<keyword evidence="6" id="KW-1185">Reference proteome</keyword>
<dbReference type="NCBIfam" id="NF037995">
    <property type="entry name" value="TRAP_S1"/>
    <property type="match status" value="1"/>
</dbReference>
<feature type="chain" id="PRO_5046456577" evidence="4">
    <location>
        <begin position="21"/>
        <end position="328"/>
    </location>
</feature>
<dbReference type="InterPro" id="IPR018389">
    <property type="entry name" value="DctP_fam"/>
</dbReference>
<dbReference type="PANTHER" id="PTHR33376">
    <property type="match status" value="1"/>
</dbReference>
<comment type="caution">
    <text evidence="5">The sequence shown here is derived from an EMBL/GenBank/DDBJ whole genome shotgun (WGS) entry which is preliminary data.</text>
</comment>
<keyword evidence="3 4" id="KW-0732">Signal</keyword>
<dbReference type="Proteomes" id="UP001156664">
    <property type="component" value="Unassembled WGS sequence"/>
</dbReference>
<evidence type="ECO:0000256" key="1">
    <source>
        <dbReference type="ARBA" id="ARBA00009023"/>
    </source>
</evidence>
<dbReference type="EMBL" id="BSOJ01000012">
    <property type="protein sequence ID" value="GLR26237.1"/>
    <property type="molecule type" value="Genomic_DNA"/>
</dbReference>
<evidence type="ECO:0000313" key="6">
    <source>
        <dbReference type="Proteomes" id="UP001156664"/>
    </source>
</evidence>
<proteinExistence type="inferred from homology"/>
<evidence type="ECO:0000256" key="3">
    <source>
        <dbReference type="ARBA" id="ARBA00022729"/>
    </source>
</evidence>
<gene>
    <name evidence="5" type="ORF">GCM10007875_13250</name>
</gene>
<keyword evidence="2" id="KW-0813">Transport</keyword>
<evidence type="ECO:0000313" key="5">
    <source>
        <dbReference type="EMBL" id="GLR26237.1"/>
    </source>
</evidence>
<dbReference type="PIRSF" id="PIRSF006470">
    <property type="entry name" value="DctB"/>
    <property type="match status" value="1"/>
</dbReference>